<proteinExistence type="predicted"/>
<dbReference type="AlphaFoldDB" id="A0A017HAW1"/>
<evidence type="ECO:0000313" key="3">
    <source>
        <dbReference type="Proteomes" id="UP000025047"/>
    </source>
</evidence>
<dbReference type="Pfam" id="PF18856">
    <property type="entry name" value="baeRF_family12"/>
    <property type="match status" value="1"/>
</dbReference>
<sequence length="150" mass="16551">MARIDNGTWVLVADGEKALILENTTDDQHPNLRVVRKQEQDNPPDREQATDKAGRQADGGPGQRTALAETDFHQLAKDRFASDLADILYRHVHKGRFEKLVIVASPQVLGALREEMHKEVADTVVVEIAKTLTNHPVIEIEAAISSEIAG</sequence>
<dbReference type="PATRIC" id="fig|1122180.6.peg.1670"/>
<dbReference type="eggNOG" id="COG5622">
    <property type="taxonomic scope" value="Bacteria"/>
</dbReference>
<dbReference type="Proteomes" id="UP000025047">
    <property type="component" value="Unassembled WGS sequence"/>
</dbReference>
<organism evidence="2 3">
    <name type="scientific">Limimaricola hongkongensis DSM 17492</name>
    <dbReference type="NCBI Taxonomy" id="1122180"/>
    <lineage>
        <taxon>Bacteria</taxon>
        <taxon>Pseudomonadati</taxon>
        <taxon>Pseudomonadota</taxon>
        <taxon>Alphaproteobacteria</taxon>
        <taxon>Rhodobacterales</taxon>
        <taxon>Paracoccaceae</taxon>
        <taxon>Limimaricola</taxon>
    </lineage>
</organism>
<keyword evidence="3" id="KW-1185">Reference proteome</keyword>
<dbReference type="OrthoDB" id="9812459at2"/>
<dbReference type="HOGENOM" id="CLU_105864_3_0_5"/>
<protein>
    <recommendedName>
        <fullName evidence="4">Host attachment protein</fullName>
    </recommendedName>
</protein>
<dbReference type="STRING" id="1122180.Lokhon_01684"/>
<name>A0A017HAW1_9RHOB</name>
<feature type="region of interest" description="Disordered" evidence="1">
    <location>
        <begin position="23"/>
        <end position="64"/>
    </location>
</feature>
<evidence type="ECO:0000256" key="1">
    <source>
        <dbReference type="SAM" id="MobiDB-lite"/>
    </source>
</evidence>
<gene>
    <name evidence="2" type="ORF">Lokhon_01684</name>
</gene>
<reference evidence="2 3" key="1">
    <citation type="submission" date="2013-03" db="EMBL/GenBank/DDBJ databases">
        <authorList>
            <person name="Fiebig A."/>
            <person name="Goeker M."/>
            <person name="Klenk H.-P.P."/>
        </authorList>
    </citation>
    <scope>NUCLEOTIDE SEQUENCE [LARGE SCALE GENOMIC DNA]</scope>
    <source>
        <strain evidence="2 3">DSM 17492</strain>
    </source>
</reference>
<dbReference type="InterPro" id="IPR041374">
    <property type="entry name" value="BaeRF_family12"/>
</dbReference>
<feature type="compositionally biased region" description="Basic and acidic residues" evidence="1">
    <location>
        <begin position="26"/>
        <end position="55"/>
    </location>
</feature>
<dbReference type="EMBL" id="APGJ01000006">
    <property type="protein sequence ID" value="EYD71617.1"/>
    <property type="molecule type" value="Genomic_DNA"/>
</dbReference>
<evidence type="ECO:0008006" key="4">
    <source>
        <dbReference type="Google" id="ProtNLM"/>
    </source>
</evidence>
<accession>A0A017HAW1</accession>
<comment type="caution">
    <text evidence="2">The sequence shown here is derived from an EMBL/GenBank/DDBJ whole genome shotgun (WGS) entry which is preliminary data.</text>
</comment>
<evidence type="ECO:0000313" key="2">
    <source>
        <dbReference type="EMBL" id="EYD71617.1"/>
    </source>
</evidence>
<dbReference type="RefSeq" id="WP_017928829.1">
    <property type="nucleotide sequence ID" value="NZ_KB822998.1"/>
</dbReference>